<evidence type="ECO:0000313" key="2">
    <source>
        <dbReference type="Proteomes" id="UP000309997"/>
    </source>
</evidence>
<organism evidence="1 2">
    <name type="scientific">Populus alba</name>
    <name type="common">White poplar</name>
    <dbReference type="NCBI Taxonomy" id="43335"/>
    <lineage>
        <taxon>Eukaryota</taxon>
        <taxon>Viridiplantae</taxon>
        <taxon>Streptophyta</taxon>
        <taxon>Embryophyta</taxon>
        <taxon>Tracheophyta</taxon>
        <taxon>Spermatophyta</taxon>
        <taxon>Magnoliopsida</taxon>
        <taxon>eudicotyledons</taxon>
        <taxon>Gunneridae</taxon>
        <taxon>Pentapetalae</taxon>
        <taxon>rosids</taxon>
        <taxon>fabids</taxon>
        <taxon>Malpighiales</taxon>
        <taxon>Salicaceae</taxon>
        <taxon>Saliceae</taxon>
        <taxon>Populus</taxon>
    </lineage>
</organism>
<comment type="caution">
    <text evidence="1">The sequence shown here is derived from an EMBL/GenBank/DDBJ whole genome shotgun (WGS) entry which is preliminary data.</text>
</comment>
<protein>
    <submittedName>
        <fullName evidence="1">Uncharacterized protein</fullName>
    </submittedName>
</protein>
<proteinExistence type="predicted"/>
<evidence type="ECO:0000313" key="1">
    <source>
        <dbReference type="EMBL" id="KAL3568334.1"/>
    </source>
</evidence>
<dbReference type="EMBL" id="RCHU02000017">
    <property type="protein sequence ID" value="KAL3568334.1"/>
    <property type="molecule type" value="Genomic_DNA"/>
</dbReference>
<dbReference type="Proteomes" id="UP000309997">
    <property type="component" value="Unassembled WGS sequence"/>
</dbReference>
<accession>A0ACC4AQ17</accession>
<sequence length="761" mass="83569">MGADLPFWFSSRQPSRQDTNPSWTGHKTSEDFIPPPVISRREAKPVELEIQNVFPNYTSCLMVEMVLQFASLLFFIVHYIAFVGSVNDEGLALLSFKQSIEDSTTHYIDNWNSSDANPCSWHGVMCREEKVFSLMLTNKGLAGNLQLDAGKLVALSHVDLRNNHLSGSFPVELFNATELKSLILSGNSFSGPVPEEIVNLKYLKTLDLSQNSFNASLPSSIIQCKRLKNLVVSRNSFTGSLPDTLGSNLIRLRTLNLSHNSFSGLIPGSLGNLSSLQGALDLSHNLFNGPIPASLGNLPKLVYINLTCNNLSGAIPQNGALMNVGPAAFIGNPLLCGPPLKTRCPSAASHPNIEPEPLAVGDSSGKRRGGKWCRIVIATVAGAVVGICLVSVSFCYWYKKSYGCKESKRTQGCSFEEKSMVRKEMFCFRTDDLESLSETMEQCTFVPLDSKVSFDLEQLLKASAFLVGKSSIGIVYKVVLEKGLTVAVRRLEDGGSQRFREFQTAVEAIGKIRHPNIVSLLAYCWGINEKLLVYDYVPNGDLATVIHGRTGMTYFKPLSWSVRLKIMKGLAKGLAFLHECSPKRYVHGNLKTRNILLGENMEPRISDFGLNCFAYTSKESLPGEQMTSGTPQEGSPYALTPTHTGTPGSCYEAPESSKLIKPSQKWDVYSFGVILLEMISGKPPMMQVSLSGMDLVHWIQLSFEVKPPSEVLDPFLTRESDKEHEMVAVLKIALACVNASPDKRPSMKNASDNLGRLVPST</sequence>
<reference evidence="1 2" key="1">
    <citation type="journal article" date="2024" name="Plant Biotechnol. J.">
        <title>Genome and CRISPR/Cas9 system of a widespread forest tree (Populus alba) in the world.</title>
        <authorList>
            <person name="Liu Y.J."/>
            <person name="Jiang P.F."/>
            <person name="Han X.M."/>
            <person name="Li X.Y."/>
            <person name="Wang H.M."/>
            <person name="Wang Y.J."/>
            <person name="Wang X.X."/>
            <person name="Zeng Q.Y."/>
        </authorList>
    </citation>
    <scope>NUCLEOTIDE SEQUENCE [LARGE SCALE GENOMIC DNA]</scope>
    <source>
        <strain evidence="2">cv. PAL-ZL1</strain>
    </source>
</reference>
<name>A0ACC4AQ17_POPAL</name>
<gene>
    <name evidence="1" type="ORF">D5086_030985</name>
</gene>
<keyword evidence="2" id="KW-1185">Reference proteome</keyword>